<reference evidence="2" key="2">
    <citation type="journal article" date="2024" name="Int. J. Antimicrob. Agents">
        <title>Identification of a novel Providencia species showing multi-drug-resistant in three patients with hospital-acquired infection.</title>
        <authorList>
            <person name="Yang W."/>
            <person name="Chen J."/>
            <person name="Yang F."/>
            <person name="Ji P."/>
            <person name="Shen S."/>
            <person name="Yin D."/>
            <person name="Hu F."/>
        </authorList>
    </citation>
    <scope>NUCLEOTIDE SEQUENCE</scope>
    <source>
        <strain evidence="2">CRE-138-0111</strain>
    </source>
</reference>
<gene>
    <name evidence="2" type="ORF">Q5E86_20940</name>
</gene>
<dbReference type="Pfam" id="PF01507">
    <property type="entry name" value="PAPS_reduct"/>
    <property type="match status" value="1"/>
</dbReference>
<name>A0ABT9AVR0_9GAMM</name>
<dbReference type="Proteomes" id="UP001176478">
    <property type="component" value="Unassembled WGS sequence"/>
</dbReference>
<accession>A0ABT9AVR0</accession>
<feature type="domain" description="Phosphoadenosine phosphosulphate reductase" evidence="1">
    <location>
        <begin position="68"/>
        <end position="256"/>
    </location>
</feature>
<dbReference type="SUPFAM" id="SSF52402">
    <property type="entry name" value="Adenine nucleotide alpha hydrolases-like"/>
    <property type="match status" value="1"/>
</dbReference>
<dbReference type="Gene3D" id="3.40.50.620">
    <property type="entry name" value="HUPs"/>
    <property type="match status" value="1"/>
</dbReference>
<comment type="caution">
    <text evidence="2">The sequence shown here is derived from an EMBL/GenBank/DDBJ whole genome shotgun (WGS) entry which is preliminary data.</text>
</comment>
<dbReference type="InterPro" id="IPR014729">
    <property type="entry name" value="Rossmann-like_a/b/a_fold"/>
</dbReference>
<reference evidence="2" key="1">
    <citation type="submission" date="2023-07" db="EMBL/GenBank/DDBJ databases">
        <authorList>
            <person name="Yang W."/>
            <person name="Chen J."/>
            <person name="Ji P."/>
            <person name="Hu F."/>
        </authorList>
    </citation>
    <scope>NUCLEOTIDE SEQUENCE</scope>
    <source>
        <strain evidence="2">CRE-138-0111</strain>
    </source>
</reference>
<dbReference type="InterPro" id="IPR002500">
    <property type="entry name" value="PAPS_reduct_dom"/>
</dbReference>
<evidence type="ECO:0000313" key="2">
    <source>
        <dbReference type="EMBL" id="MDO7858758.1"/>
    </source>
</evidence>
<protein>
    <submittedName>
        <fullName evidence="2">Phosphoadenosine phosphosulfate reductase family protein</fullName>
    </submittedName>
</protein>
<proteinExistence type="predicted"/>
<organism evidence="2 3">
    <name type="scientific">Providencia huashanensis</name>
    <dbReference type="NCBI Taxonomy" id="3037798"/>
    <lineage>
        <taxon>Bacteria</taxon>
        <taxon>Pseudomonadati</taxon>
        <taxon>Pseudomonadota</taxon>
        <taxon>Gammaproteobacteria</taxon>
        <taxon>Enterobacterales</taxon>
        <taxon>Morganellaceae</taxon>
        <taxon>Providencia</taxon>
    </lineage>
</organism>
<dbReference type="EMBL" id="JAUQTG010000019">
    <property type="protein sequence ID" value="MDO7858758.1"/>
    <property type="molecule type" value="Genomic_DNA"/>
</dbReference>
<evidence type="ECO:0000313" key="3">
    <source>
        <dbReference type="Proteomes" id="UP001176478"/>
    </source>
</evidence>
<keyword evidence="3" id="KW-1185">Reference proteome</keyword>
<sequence length="802" mass="90843">MQHSFNFKNPELPSISVLKADKWQAVWQTLKEDADLNYRDASRGVSMADLIHNGTASIYQALADNWTISLAWSSGKDSEIVLHLFLMALVRAVRAGIPISQHHYLLHTDTGIENPEIRWLADQKLAALEKFIDQENLPLSIVLAKPGLTSSWTGRILTGRGLPTFTNSSVRQCSNDLKIFAAKRAKTAYVKSLPKSVGKRVCLLLGSRDAEGVIRAKNIALKGGNASQVKITKEGGELYPIRHWLQGDVWEFLLSAGSASKYLLPSYLDSNNDTAELYKAATGECVWSGSEKKSSEACGSRFGCWACQAVGLDKSMENLLRSDDDRHGYMAGLNRIQRFLSKRRNAWEDRHPVGRTLYAGGFIKVQPDVYSPRFLERLLHVCCSMDYVEQLRAEDVADKLRSGELENTAHNRRMASPQFRIVSEVALIHIDFMWSFHHFNEKPFHALEIYRRVWAKGELDLLEDEPEMPVTPKTPMPKALWVKVGQFGNDSGMDGLADPIAEMAYFNGADDERASRIINTPNGKRRVVSFSEDSEVTIDADAAEFIIWEEYPRLREAVLAGQYTSGSAAQFYLRFGAVSLCKGKSALYNRMMQRGQTYRSLGLNGHQTMDGIASRKDLRVLTTERYQFLIANKVNASIIRLRWWANLAFTMQWHLANQTSTGQWIRASLTREDELSMQQEKNRAKNTLSVFVIGHTSAWCSLKLSKSGTSTERAFRRYHQHTRRNAITSCQGLSQHLREVIVNQLKLEYLRMLWRLDDGLMLKHDSDPITKMAGRDPVALSKHFRLVVRTMERFVQEAAWNA</sequence>
<evidence type="ECO:0000259" key="1">
    <source>
        <dbReference type="Pfam" id="PF01507"/>
    </source>
</evidence>